<dbReference type="InterPro" id="IPR050404">
    <property type="entry name" value="Heme-degrading_MO"/>
</dbReference>
<feature type="domain" description="ABM" evidence="1">
    <location>
        <begin position="2"/>
        <end position="91"/>
    </location>
</feature>
<gene>
    <name evidence="2" type="ORF">IPJ48_01085</name>
</gene>
<organism evidence="2 3">
    <name type="scientific">Candidatus Propionivibrio dominans</name>
    <dbReference type="NCBI Taxonomy" id="2954373"/>
    <lineage>
        <taxon>Bacteria</taxon>
        <taxon>Pseudomonadati</taxon>
        <taxon>Pseudomonadota</taxon>
        <taxon>Betaproteobacteria</taxon>
        <taxon>Rhodocyclales</taxon>
        <taxon>Rhodocyclaceae</taxon>
        <taxon>Propionivibrio</taxon>
    </lineage>
</organism>
<reference evidence="2" key="1">
    <citation type="submission" date="2020-10" db="EMBL/GenBank/DDBJ databases">
        <title>Connecting structure to function with the recovery of over 1000 high-quality activated sludge metagenome-assembled genomes encoding full-length rRNA genes using long-read sequencing.</title>
        <authorList>
            <person name="Singleton C.M."/>
            <person name="Petriglieri F."/>
            <person name="Kristensen J.M."/>
            <person name="Kirkegaard R.H."/>
            <person name="Michaelsen T.Y."/>
            <person name="Andersen M.H."/>
            <person name="Karst S.M."/>
            <person name="Dueholm M.S."/>
            <person name="Nielsen P.H."/>
            <person name="Albertsen M."/>
        </authorList>
    </citation>
    <scope>NUCLEOTIDE SEQUENCE</scope>
    <source>
        <strain evidence="2">EsbW_18-Q3-R4-48_MAXAC.044</strain>
    </source>
</reference>
<dbReference type="InterPro" id="IPR011008">
    <property type="entry name" value="Dimeric_a/b-barrel"/>
</dbReference>
<evidence type="ECO:0000313" key="3">
    <source>
        <dbReference type="Proteomes" id="UP000886602"/>
    </source>
</evidence>
<sequence length="99" mass="11446">MIIALSRFTIANDMADEVRAAFRHRPHRVDEVSGFLGMEVMSPIDTPAEIWLVTRWRDEESYRSWHHGHAYHESHRGIPKGLKLVSGSTDVRLFEVFAD</sequence>
<evidence type="ECO:0000313" key="2">
    <source>
        <dbReference type="EMBL" id="MBK7421787.1"/>
    </source>
</evidence>
<dbReference type="InterPro" id="IPR007138">
    <property type="entry name" value="ABM_dom"/>
</dbReference>
<dbReference type="PANTHER" id="PTHR34474">
    <property type="entry name" value="SIGNAL TRANSDUCTION PROTEIN TRAP"/>
    <property type="match status" value="1"/>
</dbReference>
<keyword evidence="2" id="KW-0560">Oxidoreductase</keyword>
<comment type="caution">
    <text evidence="2">The sequence shown here is derived from an EMBL/GenBank/DDBJ whole genome shotgun (WGS) entry which is preliminary data.</text>
</comment>
<keyword evidence="2" id="KW-0503">Monooxygenase</keyword>
<dbReference type="AlphaFoldDB" id="A0A9D7I752"/>
<dbReference type="PANTHER" id="PTHR34474:SF2">
    <property type="entry name" value="SIGNAL TRANSDUCTION PROTEIN TRAP"/>
    <property type="match status" value="1"/>
</dbReference>
<dbReference type="PROSITE" id="PS51725">
    <property type="entry name" value="ABM"/>
    <property type="match status" value="1"/>
</dbReference>
<protein>
    <submittedName>
        <fullName evidence="2">Antibiotic biosynthesis monooxygenase</fullName>
    </submittedName>
</protein>
<proteinExistence type="predicted"/>
<dbReference type="Proteomes" id="UP000886602">
    <property type="component" value="Unassembled WGS sequence"/>
</dbReference>
<evidence type="ECO:0000259" key="1">
    <source>
        <dbReference type="PROSITE" id="PS51725"/>
    </source>
</evidence>
<dbReference type="GO" id="GO:0004497">
    <property type="term" value="F:monooxygenase activity"/>
    <property type="evidence" value="ECO:0007669"/>
    <property type="project" value="UniProtKB-KW"/>
</dbReference>
<accession>A0A9D7I752</accession>
<name>A0A9D7I752_9RHOO</name>
<dbReference type="Gene3D" id="3.30.70.100">
    <property type="match status" value="1"/>
</dbReference>
<dbReference type="Pfam" id="PF03992">
    <property type="entry name" value="ABM"/>
    <property type="match status" value="1"/>
</dbReference>
<dbReference type="EMBL" id="JADJNC010000003">
    <property type="protein sequence ID" value="MBK7421787.1"/>
    <property type="molecule type" value="Genomic_DNA"/>
</dbReference>
<dbReference type="SUPFAM" id="SSF54909">
    <property type="entry name" value="Dimeric alpha+beta barrel"/>
    <property type="match status" value="1"/>
</dbReference>